<dbReference type="InterPro" id="IPR005901">
    <property type="entry name" value="GLPGLI"/>
</dbReference>
<keyword evidence="3" id="KW-1185">Reference proteome</keyword>
<dbReference type="STRING" id="563176.SAMN04488090_3159"/>
<dbReference type="Pfam" id="PF09697">
    <property type="entry name" value="Porph_ging"/>
    <property type="match status" value="1"/>
</dbReference>
<accession>A0A1G9S3S6</accession>
<keyword evidence="1" id="KW-0732">Signal</keyword>
<proteinExistence type="predicted"/>
<gene>
    <name evidence="2" type="ORF">SAMN04488090_3159</name>
</gene>
<evidence type="ECO:0000313" key="3">
    <source>
        <dbReference type="Proteomes" id="UP000198901"/>
    </source>
</evidence>
<evidence type="ECO:0000313" key="2">
    <source>
        <dbReference type="EMBL" id="SDM29927.1"/>
    </source>
</evidence>
<dbReference type="RefSeq" id="WP_143011116.1">
    <property type="nucleotide sequence ID" value="NZ_FNGS01000005.1"/>
</dbReference>
<dbReference type="AlphaFoldDB" id="A0A1G9S3S6"/>
<evidence type="ECO:0000256" key="1">
    <source>
        <dbReference type="SAM" id="SignalP"/>
    </source>
</evidence>
<reference evidence="2 3" key="1">
    <citation type="submission" date="2016-10" db="EMBL/GenBank/DDBJ databases">
        <authorList>
            <person name="de Groot N.N."/>
        </authorList>
    </citation>
    <scope>NUCLEOTIDE SEQUENCE [LARGE SCALE GENOMIC DNA]</scope>
    <source>
        <strain evidence="2 3">DSM 21668</strain>
    </source>
</reference>
<sequence>MKKALLLLCFTGSAAIAQHTEGTITYSQKTAMRGRVQIADPAMQARMPESVTTGYQLMFTADEALYEPTVDDEPAGPGGGPAFRFNRPRTEIYSKIRERKRVELRDVFGDLYRIEDTLRSQRWKIGSETKTIKGIECRKATFSDSSSAQMLTFGGPMPAPQGQQPAQAKRSRTVVAWYAPEIPVSIGPDRYAGLPGLILEVDVNEGEMVTTVTEIDWKKPKSSELKQPKGGKAVTQTEFQDIMRQKMQQMNGERRVRIGG</sequence>
<organism evidence="2 3">
    <name type="scientific">Siphonobacter aquaeclarae</name>
    <dbReference type="NCBI Taxonomy" id="563176"/>
    <lineage>
        <taxon>Bacteria</taxon>
        <taxon>Pseudomonadati</taxon>
        <taxon>Bacteroidota</taxon>
        <taxon>Cytophagia</taxon>
        <taxon>Cytophagales</taxon>
        <taxon>Cytophagaceae</taxon>
        <taxon>Siphonobacter</taxon>
    </lineage>
</organism>
<dbReference type="Proteomes" id="UP000198901">
    <property type="component" value="Unassembled WGS sequence"/>
</dbReference>
<name>A0A1G9S3S6_9BACT</name>
<feature type="signal peptide" evidence="1">
    <location>
        <begin position="1"/>
        <end position="17"/>
    </location>
</feature>
<dbReference type="EMBL" id="FNGS01000005">
    <property type="protein sequence ID" value="SDM29927.1"/>
    <property type="molecule type" value="Genomic_DNA"/>
</dbReference>
<dbReference type="NCBIfam" id="TIGR01200">
    <property type="entry name" value="GLPGLI"/>
    <property type="match status" value="1"/>
</dbReference>
<feature type="chain" id="PRO_5011638415" evidence="1">
    <location>
        <begin position="18"/>
        <end position="260"/>
    </location>
</feature>
<dbReference type="OrthoDB" id="1440774at2"/>
<protein>
    <submittedName>
        <fullName evidence="2">GLPGLI family protein</fullName>
    </submittedName>
</protein>